<accession>A0A2Y9C741</accession>
<dbReference type="Proteomes" id="UP000251571">
    <property type="component" value="Unassembled WGS sequence"/>
</dbReference>
<evidence type="ECO:0000313" key="9">
    <source>
        <dbReference type="Proteomes" id="UP000251571"/>
    </source>
</evidence>
<evidence type="ECO:0000256" key="4">
    <source>
        <dbReference type="SAM" id="SignalP"/>
    </source>
</evidence>
<dbReference type="Proteomes" id="UP000245839">
    <property type="component" value="Unassembled WGS sequence"/>
</dbReference>
<keyword evidence="2 3" id="KW-0175">Coiled coil</keyword>
<keyword evidence="8" id="KW-1185">Reference proteome</keyword>
<protein>
    <submittedName>
        <fullName evidence="7">HlyD family secretion protein</fullName>
    </submittedName>
</protein>
<dbReference type="OrthoDB" id="9809385at2"/>
<evidence type="ECO:0000313" key="8">
    <source>
        <dbReference type="Proteomes" id="UP000245839"/>
    </source>
</evidence>
<organism evidence="7 9">
    <name type="scientific">Jannaschia seohaensis</name>
    <dbReference type="NCBI Taxonomy" id="475081"/>
    <lineage>
        <taxon>Bacteria</taxon>
        <taxon>Pseudomonadati</taxon>
        <taxon>Pseudomonadota</taxon>
        <taxon>Alphaproteobacteria</taxon>
        <taxon>Rhodobacterales</taxon>
        <taxon>Roseobacteraceae</taxon>
        <taxon>Jannaschia</taxon>
    </lineage>
</organism>
<feature type="signal peptide" evidence="4">
    <location>
        <begin position="1"/>
        <end position="23"/>
    </location>
</feature>
<proteinExistence type="predicted"/>
<dbReference type="PANTHER" id="PTHR32347:SF29">
    <property type="entry name" value="UPF0194 MEMBRANE PROTEIN YBHG"/>
    <property type="match status" value="1"/>
</dbReference>
<comment type="subcellular location">
    <subcellularLocation>
        <location evidence="1">Cell envelope</location>
    </subcellularLocation>
</comment>
<reference evidence="7 9" key="1">
    <citation type="submission" date="2016-10" db="EMBL/GenBank/DDBJ databases">
        <authorList>
            <person name="Cai Z."/>
        </authorList>
    </citation>
    <scope>NUCLEOTIDE SEQUENCE [LARGE SCALE GENOMIC DNA]</scope>
    <source>
        <strain evidence="7 9">DSM 25227</strain>
    </source>
</reference>
<dbReference type="EMBL" id="QGDJ01000003">
    <property type="protein sequence ID" value="PWJ20263.1"/>
    <property type="molecule type" value="Genomic_DNA"/>
</dbReference>
<dbReference type="PANTHER" id="PTHR32347">
    <property type="entry name" value="EFFLUX SYSTEM COMPONENT YKNX-RELATED"/>
    <property type="match status" value="1"/>
</dbReference>
<dbReference type="InterPro" id="IPR050465">
    <property type="entry name" value="UPF0194_transport"/>
</dbReference>
<evidence type="ECO:0000256" key="2">
    <source>
        <dbReference type="ARBA" id="ARBA00023054"/>
    </source>
</evidence>
<dbReference type="Gene3D" id="1.10.287.470">
    <property type="entry name" value="Helix hairpin bin"/>
    <property type="match status" value="1"/>
</dbReference>
<sequence length="311" mass="33779">MISIFKLSVLTALLIPMILHSCADRNGETALGMLMRDRVVLTATANAIVTDLPVAEGSEVEAGTILVQLEDRLQRANLQGRGPGWLRRRPISNECGGARVQEIAIAEARVGGARAVYEEAETTLERDARLLESGTITRARLDQDIARRDSALAELTSAEQVLAELEEGAREEDIRIAEAQVAAERTLLEDLTIRAPRDGLLDSLPWNLGERVPFGSPVALLLTGDRPRARIYLSEPARVGRAVGDPVSTRLDGTEAVFEGQFRWISEEPAFTPYYALNSEQRSRLVYLAEVELPPEAAGLPAGVPVSAALP</sequence>
<feature type="chain" id="PRO_5044071957" evidence="4">
    <location>
        <begin position="24"/>
        <end position="311"/>
    </location>
</feature>
<dbReference type="InterPro" id="IPR059052">
    <property type="entry name" value="HH_YbhG-like"/>
</dbReference>
<feature type="domain" description="YbhG-like alpha-helical hairpin" evidence="5">
    <location>
        <begin position="97"/>
        <end position="183"/>
    </location>
</feature>
<dbReference type="EMBL" id="UETC01000003">
    <property type="protein sequence ID" value="SSA44273.1"/>
    <property type="molecule type" value="Genomic_DNA"/>
</dbReference>
<dbReference type="GO" id="GO:0030313">
    <property type="term" value="C:cell envelope"/>
    <property type="evidence" value="ECO:0007669"/>
    <property type="project" value="UniProtKB-SubCell"/>
</dbReference>
<dbReference type="SUPFAM" id="SSF111369">
    <property type="entry name" value="HlyD-like secretion proteins"/>
    <property type="match status" value="1"/>
</dbReference>
<gene>
    <name evidence="6" type="ORF">BCF38_10378</name>
    <name evidence="7" type="ORF">SAMN05421539_10378</name>
</gene>
<dbReference type="Pfam" id="PF25881">
    <property type="entry name" value="HH_YBHG"/>
    <property type="match status" value="1"/>
</dbReference>
<evidence type="ECO:0000313" key="6">
    <source>
        <dbReference type="EMBL" id="PWJ20263.1"/>
    </source>
</evidence>
<dbReference type="AlphaFoldDB" id="A0A2Y9C741"/>
<evidence type="ECO:0000313" key="7">
    <source>
        <dbReference type="EMBL" id="SSA44273.1"/>
    </source>
</evidence>
<name>A0A2Y9C741_9RHOB</name>
<dbReference type="Gene3D" id="2.40.50.100">
    <property type="match status" value="1"/>
</dbReference>
<evidence type="ECO:0000256" key="3">
    <source>
        <dbReference type="SAM" id="Coils"/>
    </source>
</evidence>
<reference evidence="6 8" key="2">
    <citation type="submission" date="2018-03" db="EMBL/GenBank/DDBJ databases">
        <title>Genomic Encyclopedia of Archaeal and Bacterial Type Strains, Phase II (KMG-II): from individual species to whole genera.</title>
        <authorList>
            <person name="Goeker M."/>
        </authorList>
    </citation>
    <scope>NUCLEOTIDE SEQUENCE [LARGE SCALE GENOMIC DNA]</scope>
    <source>
        <strain evidence="6 8">DSM 25227</strain>
    </source>
</reference>
<feature type="coiled-coil region" evidence="3">
    <location>
        <begin position="148"/>
        <end position="182"/>
    </location>
</feature>
<dbReference type="RefSeq" id="WP_109563860.1">
    <property type="nucleotide sequence ID" value="NZ_QGDJ01000003.1"/>
</dbReference>
<keyword evidence="4" id="KW-0732">Signal</keyword>
<evidence type="ECO:0000259" key="5">
    <source>
        <dbReference type="Pfam" id="PF25881"/>
    </source>
</evidence>
<evidence type="ECO:0000256" key="1">
    <source>
        <dbReference type="ARBA" id="ARBA00004196"/>
    </source>
</evidence>